<dbReference type="PROSITE" id="PS50020">
    <property type="entry name" value="WW_DOMAIN_2"/>
    <property type="match status" value="1"/>
</dbReference>
<dbReference type="InterPro" id="IPR036020">
    <property type="entry name" value="WW_dom_sf"/>
</dbReference>
<feature type="compositionally biased region" description="Basic and acidic residues" evidence="6">
    <location>
        <begin position="250"/>
        <end position="266"/>
    </location>
</feature>
<sequence length="492" mass="51812">MTTKWVSNERHFCELCQCWLGGNKISIAHHEQSKRHQENLTKQHLEQRKKARDKKIAEETLTSELAQINAAAAAAAAKDAALFGAASSSAALPPSTSTDIIPASTEIRGMISAPPVLEPAPKRLKESPSEEAGGSASDWEVNVDPSSGCLYYSNKRTGVSVWERPAELQGLDLVNPPAPPPPPGSDGAAGGPSGGPPQSDMPRGGLGRDGGFGSRGGGGGGRGGGRGGSVLPLGGVKDFKISFGGKKKAWEIEREKEAEKAKKAAEGVESEEEEEDEREVFNQEREAMKYEGKERKFDASELFREAAEEEERKNISFDQQKERWEKMKARAAETGKLSAPDLGQWEEVSAEESKLDKGVPTAGRTVHSSLAAVEGDEETKEGAGKSMSVVLKSVRDRRAATDFVVAPAVFNAAADPAREMLDAARTAPMMAAEDLQTVKRQAGGGGAQAASSSAGGGVSAAPGGGFMKRGGQFSSKGAKPKGGRRTAGDDDD</sequence>
<dbReference type="EMBL" id="CDMZ01002219">
    <property type="protein sequence ID" value="CEM41365.1"/>
    <property type="molecule type" value="Genomic_DNA"/>
</dbReference>
<evidence type="ECO:0000256" key="4">
    <source>
        <dbReference type="ARBA" id="ARBA00022833"/>
    </source>
</evidence>
<feature type="compositionally biased region" description="Gly residues" evidence="6">
    <location>
        <begin position="204"/>
        <end position="228"/>
    </location>
</feature>
<feature type="region of interest" description="Disordered" evidence="6">
    <location>
        <begin position="112"/>
        <end position="140"/>
    </location>
</feature>
<keyword evidence="2" id="KW-0479">Metal-binding</keyword>
<evidence type="ECO:0000256" key="6">
    <source>
        <dbReference type="SAM" id="MobiDB-lite"/>
    </source>
</evidence>
<evidence type="ECO:0000256" key="2">
    <source>
        <dbReference type="ARBA" id="ARBA00022723"/>
    </source>
</evidence>
<keyword evidence="3" id="KW-0863">Zinc-finger</keyword>
<feature type="region of interest" description="Disordered" evidence="6">
    <location>
        <begin position="434"/>
        <end position="492"/>
    </location>
</feature>
<feature type="domain" description="Matrin-type" evidence="8">
    <location>
        <begin position="11"/>
        <end position="42"/>
    </location>
</feature>
<organism evidence="9">
    <name type="scientific">Chromera velia CCMP2878</name>
    <dbReference type="NCBI Taxonomy" id="1169474"/>
    <lineage>
        <taxon>Eukaryota</taxon>
        <taxon>Sar</taxon>
        <taxon>Alveolata</taxon>
        <taxon>Colpodellida</taxon>
        <taxon>Chromeraceae</taxon>
        <taxon>Chromera</taxon>
    </lineage>
</organism>
<dbReference type="SUPFAM" id="SSF51045">
    <property type="entry name" value="WW domain"/>
    <property type="match status" value="1"/>
</dbReference>
<evidence type="ECO:0000256" key="1">
    <source>
        <dbReference type="ARBA" id="ARBA00004123"/>
    </source>
</evidence>
<feature type="region of interest" description="Disordered" evidence="6">
    <location>
        <begin position="170"/>
        <end position="238"/>
    </location>
</feature>
<dbReference type="InterPro" id="IPR000690">
    <property type="entry name" value="Matrin/U1-C_Znf_C2H2"/>
</dbReference>
<dbReference type="CDD" id="cd00201">
    <property type="entry name" value="WW"/>
    <property type="match status" value="1"/>
</dbReference>
<evidence type="ECO:0000256" key="5">
    <source>
        <dbReference type="ARBA" id="ARBA00023242"/>
    </source>
</evidence>
<reference evidence="9" key="1">
    <citation type="submission" date="2014-11" db="EMBL/GenBank/DDBJ databases">
        <authorList>
            <person name="Otto D Thomas"/>
            <person name="Naeem Raeece"/>
        </authorList>
    </citation>
    <scope>NUCLEOTIDE SEQUENCE</scope>
</reference>
<feature type="compositionally biased region" description="Acidic residues" evidence="6">
    <location>
        <begin position="268"/>
        <end position="278"/>
    </location>
</feature>
<dbReference type="PROSITE" id="PS50171">
    <property type="entry name" value="ZF_MATRIN"/>
    <property type="match status" value="1"/>
</dbReference>
<name>A0A0G4HBK9_9ALVE</name>
<dbReference type="GO" id="GO:0000398">
    <property type="term" value="P:mRNA splicing, via spliceosome"/>
    <property type="evidence" value="ECO:0007669"/>
    <property type="project" value="InterPro"/>
</dbReference>
<dbReference type="Pfam" id="PF00397">
    <property type="entry name" value="WW"/>
    <property type="match status" value="1"/>
</dbReference>
<dbReference type="InterPro" id="IPR001202">
    <property type="entry name" value="WW_dom"/>
</dbReference>
<evidence type="ECO:0000259" key="8">
    <source>
        <dbReference type="PROSITE" id="PS50171"/>
    </source>
</evidence>
<gene>
    <name evidence="9" type="ORF">Cvel_25973</name>
</gene>
<evidence type="ECO:0000259" key="7">
    <source>
        <dbReference type="PROSITE" id="PS50020"/>
    </source>
</evidence>
<dbReference type="VEuPathDB" id="CryptoDB:Cvel_25973"/>
<evidence type="ECO:0008006" key="10">
    <source>
        <dbReference type="Google" id="ProtNLM"/>
    </source>
</evidence>
<dbReference type="PANTHER" id="PTHR13173">
    <property type="entry name" value="WW DOMAIN BINDING PROTEIN 4"/>
    <property type="match status" value="1"/>
</dbReference>
<evidence type="ECO:0000256" key="3">
    <source>
        <dbReference type="ARBA" id="ARBA00022771"/>
    </source>
</evidence>
<keyword evidence="5" id="KW-0539">Nucleus</keyword>
<feature type="region of interest" description="Disordered" evidence="6">
    <location>
        <begin position="250"/>
        <end position="282"/>
    </location>
</feature>
<dbReference type="SMART" id="SM00451">
    <property type="entry name" value="ZnF_U1"/>
    <property type="match status" value="1"/>
</dbReference>
<dbReference type="GO" id="GO:0071011">
    <property type="term" value="C:precatalytic spliceosome"/>
    <property type="evidence" value="ECO:0007669"/>
    <property type="project" value="TreeGrafter"/>
</dbReference>
<evidence type="ECO:0000313" key="9">
    <source>
        <dbReference type="EMBL" id="CEM41365.1"/>
    </source>
</evidence>
<dbReference type="GO" id="GO:0008270">
    <property type="term" value="F:zinc ion binding"/>
    <property type="evidence" value="ECO:0007669"/>
    <property type="project" value="UniProtKB-KW"/>
</dbReference>
<comment type="subcellular location">
    <subcellularLocation>
        <location evidence="1">Nucleus</location>
    </subcellularLocation>
</comment>
<dbReference type="Gene3D" id="2.20.70.10">
    <property type="match status" value="1"/>
</dbReference>
<dbReference type="InterPro" id="IPR040023">
    <property type="entry name" value="WBP4"/>
</dbReference>
<feature type="domain" description="WW" evidence="7">
    <location>
        <begin position="133"/>
        <end position="167"/>
    </location>
</feature>
<dbReference type="InterPro" id="IPR003604">
    <property type="entry name" value="Matrin/U1-like-C_Znf_C2H2"/>
</dbReference>
<feature type="compositionally biased region" description="Gly residues" evidence="6">
    <location>
        <begin position="454"/>
        <end position="468"/>
    </location>
</feature>
<feature type="region of interest" description="Disordered" evidence="6">
    <location>
        <begin position="34"/>
        <end position="53"/>
    </location>
</feature>
<dbReference type="GO" id="GO:0003723">
    <property type="term" value="F:RNA binding"/>
    <property type="evidence" value="ECO:0007669"/>
    <property type="project" value="TreeGrafter"/>
</dbReference>
<protein>
    <recommendedName>
        <fullName evidence="10">WW domain-containing protein</fullName>
    </recommendedName>
</protein>
<keyword evidence="4" id="KW-0862">Zinc</keyword>
<accession>A0A0G4HBK9</accession>
<dbReference type="PANTHER" id="PTHR13173:SF10">
    <property type="entry name" value="WW DOMAIN-BINDING PROTEIN 4"/>
    <property type="match status" value="1"/>
</dbReference>
<feature type="region of interest" description="Disordered" evidence="6">
    <location>
        <begin position="326"/>
        <end position="362"/>
    </location>
</feature>
<dbReference type="AlphaFoldDB" id="A0A0G4HBK9"/>
<dbReference type="SMART" id="SM00456">
    <property type="entry name" value="WW"/>
    <property type="match status" value="1"/>
</dbReference>
<proteinExistence type="predicted"/>